<dbReference type="PANTHER" id="PTHR30026:SF20">
    <property type="entry name" value="OUTER MEMBRANE PROTEIN TOLC"/>
    <property type="match status" value="1"/>
</dbReference>
<dbReference type="EMBL" id="JAUOZS010000001">
    <property type="protein sequence ID" value="MDT8900310.1"/>
    <property type="molecule type" value="Genomic_DNA"/>
</dbReference>
<dbReference type="PANTHER" id="PTHR30026">
    <property type="entry name" value="OUTER MEMBRANE PROTEIN TOLC"/>
    <property type="match status" value="1"/>
</dbReference>
<comment type="caution">
    <text evidence="9">The sequence shown here is derived from an EMBL/GenBank/DDBJ whole genome shotgun (WGS) entry which is preliminary data.</text>
</comment>
<dbReference type="PIRSF" id="PIRSF001892">
    <property type="entry name" value="CyaE"/>
    <property type="match status" value="1"/>
</dbReference>
<protein>
    <submittedName>
        <fullName evidence="9">TolC family protein</fullName>
    </submittedName>
</protein>
<evidence type="ECO:0000256" key="1">
    <source>
        <dbReference type="ARBA" id="ARBA00004442"/>
    </source>
</evidence>
<proteinExistence type="inferred from homology"/>
<keyword evidence="3" id="KW-0813">Transport</keyword>
<evidence type="ECO:0000256" key="8">
    <source>
        <dbReference type="SAM" id="Coils"/>
    </source>
</evidence>
<dbReference type="InterPro" id="IPR003423">
    <property type="entry name" value="OMP_efflux"/>
</dbReference>
<dbReference type="RefSeq" id="WP_413778861.1">
    <property type="nucleotide sequence ID" value="NZ_JAUOZS010000001.1"/>
</dbReference>
<comment type="similarity">
    <text evidence="2">Belongs to the outer membrane factor (OMF) (TC 1.B.17) family.</text>
</comment>
<keyword evidence="10" id="KW-1185">Reference proteome</keyword>
<keyword evidence="4" id="KW-1134">Transmembrane beta strand</keyword>
<evidence type="ECO:0000256" key="6">
    <source>
        <dbReference type="ARBA" id="ARBA00023136"/>
    </source>
</evidence>
<organism evidence="9 10">
    <name type="scientific">Anaeroselena agilis</name>
    <dbReference type="NCBI Taxonomy" id="3063788"/>
    <lineage>
        <taxon>Bacteria</taxon>
        <taxon>Bacillati</taxon>
        <taxon>Bacillota</taxon>
        <taxon>Negativicutes</taxon>
        <taxon>Acetonemataceae</taxon>
        <taxon>Anaeroselena</taxon>
    </lineage>
</organism>
<dbReference type="Gene3D" id="1.20.1600.10">
    <property type="entry name" value="Outer membrane efflux proteins (OEP)"/>
    <property type="match status" value="1"/>
</dbReference>
<gene>
    <name evidence="9" type="ORF">Q4T40_03530</name>
</gene>
<evidence type="ECO:0000256" key="4">
    <source>
        <dbReference type="ARBA" id="ARBA00022452"/>
    </source>
</evidence>
<accession>A0ABU3NV52</accession>
<name>A0ABU3NV52_9FIRM</name>
<keyword evidence="7" id="KW-0998">Cell outer membrane</keyword>
<keyword evidence="6" id="KW-0472">Membrane</keyword>
<evidence type="ECO:0000256" key="7">
    <source>
        <dbReference type="ARBA" id="ARBA00023237"/>
    </source>
</evidence>
<dbReference type="Pfam" id="PF02321">
    <property type="entry name" value="OEP"/>
    <property type="match status" value="2"/>
</dbReference>
<comment type="subcellular location">
    <subcellularLocation>
        <location evidence="1">Cell outer membrane</location>
    </subcellularLocation>
</comment>
<feature type="coiled-coil region" evidence="8">
    <location>
        <begin position="206"/>
        <end position="233"/>
    </location>
</feature>
<dbReference type="InterPro" id="IPR028351">
    <property type="entry name" value="CyaE"/>
</dbReference>
<keyword evidence="5" id="KW-0812">Transmembrane</keyword>
<dbReference type="Proteomes" id="UP001254848">
    <property type="component" value="Unassembled WGS sequence"/>
</dbReference>
<evidence type="ECO:0000313" key="10">
    <source>
        <dbReference type="Proteomes" id="UP001254848"/>
    </source>
</evidence>
<dbReference type="InterPro" id="IPR051906">
    <property type="entry name" value="TolC-like"/>
</dbReference>
<reference evidence="9 10" key="1">
    <citation type="submission" date="2023-07" db="EMBL/GenBank/DDBJ databases">
        <title>The novel representative of Negativicutes class, Anaeroselena agilis gen. nov. sp. nov.</title>
        <authorList>
            <person name="Prokofeva M.I."/>
            <person name="Elcheninov A.G."/>
            <person name="Klyukina A."/>
            <person name="Kublanov I.V."/>
            <person name="Frolov E.N."/>
            <person name="Podosokorskaya O.A."/>
        </authorList>
    </citation>
    <scope>NUCLEOTIDE SEQUENCE [LARGE SCALE GENOMIC DNA]</scope>
    <source>
        <strain evidence="9 10">4137-cl</strain>
    </source>
</reference>
<evidence type="ECO:0000256" key="3">
    <source>
        <dbReference type="ARBA" id="ARBA00022448"/>
    </source>
</evidence>
<dbReference type="SUPFAM" id="SSF56954">
    <property type="entry name" value="Outer membrane efflux proteins (OEP)"/>
    <property type="match status" value="1"/>
</dbReference>
<evidence type="ECO:0000313" key="9">
    <source>
        <dbReference type="EMBL" id="MDT8900310.1"/>
    </source>
</evidence>
<keyword evidence="8" id="KW-0175">Coiled coil</keyword>
<sequence>MRKKLMLLFLELLLLTVIPLGVKAAPADMPTSVGVLTLTEAINTALANNQSILQAKLSVDFASARYQEAQNAFNPQLAISETTGRQYVESNQTKAYNFSSNKWQTVSTNEKLQNSYGTKLSLQLPLYSGQRLEANREQAAQNIEQSKANTLKTRQNLILDTTTAYFTLLQSYNSLDLARQSFEQMQAHLKNASLNYENGIVAKSDVLRAEVELAAAEQSLAKAENNVQLARTSLCNVMGVDLNTSFTVSNILSATYQLEELDRYLGIARQNRPELKAMSAQISGAKAAITTAQSGNLPTVNLTGAYEWNGDSKSNPFPPGYTSWSIMISANWNAFDGGITSSRVTQAQKNLNISQSQERQLMDNILLEVTQAYFNVQDAAKRLSTARKAAAKADDDFRISQLRYKSGLSTNVEVLDSHVAFLNAKNSLIQTQFDYHTSYAKLLKAAGTLDSSERIKGYEQ</sequence>
<evidence type="ECO:0000256" key="2">
    <source>
        <dbReference type="ARBA" id="ARBA00007613"/>
    </source>
</evidence>
<evidence type="ECO:0000256" key="5">
    <source>
        <dbReference type="ARBA" id="ARBA00022692"/>
    </source>
</evidence>